<feature type="region of interest" description="Disordered" evidence="7">
    <location>
        <begin position="1"/>
        <end position="23"/>
    </location>
</feature>
<feature type="region of interest" description="Disordered" evidence="7">
    <location>
        <begin position="45"/>
        <end position="95"/>
    </location>
</feature>
<dbReference type="SUPFAM" id="SSF57701">
    <property type="entry name" value="Zn2/Cys6 DNA-binding domain"/>
    <property type="match status" value="1"/>
</dbReference>
<protein>
    <recommendedName>
        <fullName evidence="8">Zn(2)-C6 fungal-type domain-containing protein</fullName>
    </recommendedName>
</protein>
<keyword evidence="1" id="KW-0479">Metal-binding</keyword>
<evidence type="ECO:0000256" key="2">
    <source>
        <dbReference type="ARBA" id="ARBA00022833"/>
    </source>
</evidence>
<evidence type="ECO:0000256" key="5">
    <source>
        <dbReference type="ARBA" id="ARBA00023163"/>
    </source>
</evidence>
<keyword evidence="3" id="KW-0805">Transcription regulation</keyword>
<dbReference type="InterPro" id="IPR050335">
    <property type="entry name" value="ERT1_acuK_gluconeogen_tf"/>
</dbReference>
<evidence type="ECO:0000256" key="3">
    <source>
        <dbReference type="ARBA" id="ARBA00023015"/>
    </source>
</evidence>
<evidence type="ECO:0000313" key="9">
    <source>
        <dbReference type="EMBL" id="WPH04537.1"/>
    </source>
</evidence>
<evidence type="ECO:0000313" key="10">
    <source>
        <dbReference type="Proteomes" id="UP001303373"/>
    </source>
</evidence>
<dbReference type="GO" id="GO:0008270">
    <property type="term" value="F:zinc ion binding"/>
    <property type="evidence" value="ECO:0007669"/>
    <property type="project" value="InterPro"/>
</dbReference>
<keyword evidence="10" id="KW-1185">Reference proteome</keyword>
<evidence type="ECO:0000256" key="4">
    <source>
        <dbReference type="ARBA" id="ARBA00023125"/>
    </source>
</evidence>
<feature type="region of interest" description="Disordered" evidence="7">
    <location>
        <begin position="382"/>
        <end position="454"/>
    </location>
</feature>
<dbReference type="InterPro" id="IPR001138">
    <property type="entry name" value="Zn2Cys6_DnaBD"/>
</dbReference>
<dbReference type="PANTHER" id="PTHR47659">
    <property type="entry name" value="ZN(II)2CYS6 TRANSCRIPTION FACTOR (EUROFUNG)-RELATED"/>
    <property type="match status" value="1"/>
</dbReference>
<feature type="compositionally biased region" description="Polar residues" evidence="7">
    <location>
        <begin position="473"/>
        <end position="483"/>
    </location>
</feature>
<evidence type="ECO:0000256" key="7">
    <source>
        <dbReference type="SAM" id="MobiDB-lite"/>
    </source>
</evidence>
<feature type="compositionally biased region" description="Polar residues" evidence="7">
    <location>
        <begin position="79"/>
        <end position="89"/>
    </location>
</feature>
<accession>A0AAQ3MBG5</accession>
<keyword evidence="2" id="KW-0862">Zinc</keyword>
<dbReference type="GO" id="GO:0000981">
    <property type="term" value="F:DNA-binding transcription factor activity, RNA polymerase II-specific"/>
    <property type="evidence" value="ECO:0007669"/>
    <property type="project" value="InterPro"/>
</dbReference>
<dbReference type="AlphaFoldDB" id="A0AAQ3MBG5"/>
<keyword evidence="4" id="KW-0238">DNA-binding</keyword>
<feature type="region of interest" description="Disordered" evidence="7">
    <location>
        <begin position="155"/>
        <end position="217"/>
    </location>
</feature>
<name>A0AAQ3MBG5_9PEZI</name>
<sequence>MSRPISSSSESHTSPTYPTHFSPSIHLDQRLSAYFDTDIPKTFSRVPSPLHPLDARPSNIHHGYASSYPSTPDHVASQPAPSGTSQTHFTSRESRKQKAHVASACINCKRAHLSCDIQRPCVRCVATGKQDSCVDVQHKKRGRPRLRDDRDLAAEESANEGPHRQKSTGTLPSSQTRLTAKARIRRSETYSINPQGNEGPSTLAPPSPLRTGFTYHPPPNVNIQTPYEVPMAYMDLDFVFLRANSSFERIMLGGQESRGRHLSDVALPADKSDFQSIQDRLRREREEREPSYMPPILQPGLASISGVSDGDVDRLSQGFSDHTYTWINRRLTSSDRSVFPARVRLAKANVYFVVVTLPSFRPIDPPPIPRVTVASLVPPFSRERTMSYPPEAPGPPRRDESHSAPPRMFLPSPSVGPEIKSSSSKPPHLQSTLPPPPAQLSYAPPQQPQPQVMSKTVHPPLLLQPTAEHNPALLQTPTSSDRPATSPGMLQLPSLHHHNASPMPGLSAPKLGEITRRSPGWASEGDERSSPRKRRRLGINDMLIS</sequence>
<reference evidence="9 10" key="1">
    <citation type="submission" date="2023-11" db="EMBL/GenBank/DDBJ databases">
        <title>An acidophilic fungus is an integral part of prey digestion in a carnivorous sundew plant.</title>
        <authorList>
            <person name="Tsai I.J."/>
        </authorList>
    </citation>
    <scope>NUCLEOTIDE SEQUENCE [LARGE SCALE GENOMIC DNA]</scope>
    <source>
        <strain evidence="9">169a</strain>
    </source>
</reference>
<dbReference type="CDD" id="cd00067">
    <property type="entry name" value="GAL4"/>
    <property type="match status" value="1"/>
</dbReference>
<dbReference type="GO" id="GO:0003677">
    <property type="term" value="F:DNA binding"/>
    <property type="evidence" value="ECO:0007669"/>
    <property type="project" value="UniProtKB-KW"/>
</dbReference>
<feature type="compositionally biased region" description="Low complexity" evidence="7">
    <location>
        <begin position="1"/>
        <end position="19"/>
    </location>
</feature>
<dbReference type="PROSITE" id="PS50048">
    <property type="entry name" value="ZN2_CY6_FUNGAL_2"/>
    <property type="match status" value="1"/>
</dbReference>
<evidence type="ECO:0000259" key="8">
    <source>
        <dbReference type="PROSITE" id="PS50048"/>
    </source>
</evidence>
<keyword evidence="5" id="KW-0804">Transcription</keyword>
<dbReference type="SMART" id="SM00066">
    <property type="entry name" value="GAL4"/>
    <property type="match status" value="1"/>
</dbReference>
<evidence type="ECO:0000256" key="6">
    <source>
        <dbReference type="ARBA" id="ARBA00023242"/>
    </source>
</evidence>
<dbReference type="EMBL" id="CP138592">
    <property type="protein sequence ID" value="WPH04537.1"/>
    <property type="molecule type" value="Genomic_DNA"/>
</dbReference>
<dbReference type="Proteomes" id="UP001303373">
    <property type="component" value="Chromosome 13"/>
</dbReference>
<feature type="compositionally biased region" description="Polar residues" evidence="7">
    <location>
        <begin position="189"/>
        <end position="200"/>
    </location>
</feature>
<dbReference type="InterPro" id="IPR036864">
    <property type="entry name" value="Zn2-C6_fun-type_DNA-bd_sf"/>
</dbReference>
<organism evidence="9 10">
    <name type="scientific">Acrodontium crateriforme</name>
    <dbReference type="NCBI Taxonomy" id="150365"/>
    <lineage>
        <taxon>Eukaryota</taxon>
        <taxon>Fungi</taxon>
        <taxon>Dikarya</taxon>
        <taxon>Ascomycota</taxon>
        <taxon>Pezizomycotina</taxon>
        <taxon>Dothideomycetes</taxon>
        <taxon>Dothideomycetidae</taxon>
        <taxon>Mycosphaerellales</taxon>
        <taxon>Teratosphaeriaceae</taxon>
        <taxon>Acrodontium</taxon>
    </lineage>
</organism>
<evidence type="ECO:0000256" key="1">
    <source>
        <dbReference type="ARBA" id="ARBA00022723"/>
    </source>
</evidence>
<dbReference type="PANTHER" id="PTHR47659:SF4">
    <property type="entry name" value="ZN(II)2CYS6 TRANSCRIPTION FACTOR (EUROFUNG)"/>
    <property type="match status" value="1"/>
</dbReference>
<proteinExistence type="predicted"/>
<feature type="compositionally biased region" description="Polar residues" evidence="7">
    <location>
        <begin position="167"/>
        <end position="178"/>
    </location>
</feature>
<feature type="domain" description="Zn(2)-C6 fungal-type" evidence="8">
    <location>
        <begin position="104"/>
        <end position="135"/>
    </location>
</feature>
<gene>
    <name evidence="9" type="ORF">R9X50_00742900</name>
</gene>
<keyword evidence="6" id="KW-0539">Nucleus</keyword>
<feature type="region of interest" description="Disordered" evidence="7">
    <location>
        <begin position="472"/>
        <end position="545"/>
    </location>
</feature>
<dbReference type="PROSITE" id="PS00463">
    <property type="entry name" value="ZN2_CY6_FUNGAL_1"/>
    <property type="match status" value="1"/>
</dbReference>